<dbReference type="STRING" id="13706.A0A1X2HSR8"/>
<name>A0A1X2HSR8_SYNRA</name>
<dbReference type="InterPro" id="IPR011013">
    <property type="entry name" value="Gal_mutarotase_sf_dom"/>
</dbReference>
<dbReference type="OMA" id="IYHHISR"/>
<dbReference type="OrthoDB" id="274691at2759"/>
<dbReference type="PIRSF" id="PIRSF005096">
    <property type="entry name" value="GALM"/>
    <property type="match status" value="1"/>
</dbReference>
<dbReference type="InterPro" id="IPR008183">
    <property type="entry name" value="Aldose_1/G6P_1-epimerase"/>
</dbReference>
<evidence type="ECO:0000256" key="2">
    <source>
        <dbReference type="ARBA" id="ARBA00005028"/>
    </source>
</evidence>
<dbReference type="InterPro" id="IPR014718">
    <property type="entry name" value="GH-type_carb-bd"/>
</dbReference>
<accession>A0A1X2HSR8</accession>
<dbReference type="Gene3D" id="2.70.98.10">
    <property type="match status" value="1"/>
</dbReference>
<dbReference type="GO" id="GO:0004034">
    <property type="term" value="F:aldose 1-epimerase activity"/>
    <property type="evidence" value="ECO:0007669"/>
    <property type="project" value="UniProtKB-EC"/>
</dbReference>
<keyword evidence="12" id="KW-1185">Reference proteome</keyword>
<dbReference type="SUPFAM" id="SSF74650">
    <property type="entry name" value="Galactose mutarotase-like"/>
    <property type="match status" value="1"/>
</dbReference>
<dbReference type="Proteomes" id="UP000242180">
    <property type="component" value="Unassembled WGS sequence"/>
</dbReference>
<dbReference type="EMBL" id="MCGN01000001">
    <property type="protein sequence ID" value="ORZ02524.1"/>
    <property type="molecule type" value="Genomic_DNA"/>
</dbReference>
<evidence type="ECO:0000313" key="11">
    <source>
        <dbReference type="EMBL" id="ORZ02524.1"/>
    </source>
</evidence>
<dbReference type="InterPro" id="IPR047215">
    <property type="entry name" value="Galactose_mutarotase-like"/>
</dbReference>
<evidence type="ECO:0000313" key="12">
    <source>
        <dbReference type="Proteomes" id="UP000242180"/>
    </source>
</evidence>
<dbReference type="InParanoid" id="A0A1X2HSR8"/>
<dbReference type="GO" id="GO:0033499">
    <property type="term" value="P:galactose catabolic process via UDP-galactose, Leloir pathway"/>
    <property type="evidence" value="ECO:0007669"/>
    <property type="project" value="TreeGrafter"/>
</dbReference>
<dbReference type="InterPro" id="IPR015443">
    <property type="entry name" value="Aldose_1-epimerase"/>
</dbReference>
<feature type="active site" description="Proton donor" evidence="8">
    <location>
        <position position="177"/>
    </location>
</feature>
<feature type="binding site" evidence="10">
    <location>
        <begin position="78"/>
        <end position="79"/>
    </location>
    <ligand>
        <name>beta-D-galactose</name>
        <dbReference type="ChEBI" id="CHEBI:27667"/>
    </ligand>
</feature>
<evidence type="ECO:0000256" key="4">
    <source>
        <dbReference type="ARBA" id="ARBA00013185"/>
    </source>
</evidence>
<organism evidence="11 12">
    <name type="scientific">Syncephalastrum racemosum</name>
    <name type="common">Filamentous fungus</name>
    <dbReference type="NCBI Taxonomy" id="13706"/>
    <lineage>
        <taxon>Eukaryota</taxon>
        <taxon>Fungi</taxon>
        <taxon>Fungi incertae sedis</taxon>
        <taxon>Mucoromycota</taxon>
        <taxon>Mucoromycotina</taxon>
        <taxon>Mucoromycetes</taxon>
        <taxon>Mucorales</taxon>
        <taxon>Syncephalastraceae</taxon>
        <taxon>Syncephalastrum</taxon>
    </lineage>
</organism>
<dbReference type="GO" id="GO:0030246">
    <property type="term" value="F:carbohydrate binding"/>
    <property type="evidence" value="ECO:0007669"/>
    <property type="project" value="InterPro"/>
</dbReference>
<comment type="pathway">
    <text evidence="2 7">Carbohydrate metabolism; hexose metabolism.</text>
</comment>
<comment type="similarity">
    <text evidence="3 7">Belongs to the aldose epimerase family.</text>
</comment>
<sequence length="363" mass="40130">MPVTKQSFGANGIDQYTLINDKKTLAVMLLNYGGTLTHILVPDKTGHIRDVALGFDDFDNYKRAENPYYGALIGRFANRIGEGKFSVDGKEYQLATNNGPNALHGGLEGFDKKLWDVKIVSQDPPTVELDLVSSAGDQGYPGTLHTTVVYTVRNDDSLEIQYRATTTADTVVNLTNHNYFNLAGVSENPKVLETRVQMHDVKGILELDANALPTGKQLSWSEAPQFDFTGSKAGTSIGARFDELKDTNGYDHPYVIHNEYTVDTSKLPLRHAVTAFSPETGIQLDFHTTEPAFQFYTGNFIPDDTFEGKKSQNNAKYGVHGGFCLESSRFPDAPNKPDWLPMSLLKPGETYASKTVFRFGAHE</sequence>
<comment type="caution">
    <text evidence="11">The sequence shown here is derived from an EMBL/GenBank/DDBJ whole genome shotgun (WGS) entry which is preliminary data.</text>
</comment>
<feature type="binding site" evidence="10">
    <location>
        <begin position="177"/>
        <end position="179"/>
    </location>
    <ligand>
        <name>beta-D-galactose</name>
        <dbReference type="ChEBI" id="CHEBI:27667"/>
    </ligand>
</feature>
<dbReference type="PANTHER" id="PTHR10091:SF0">
    <property type="entry name" value="GALACTOSE MUTAROTASE"/>
    <property type="match status" value="1"/>
</dbReference>
<comment type="catalytic activity">
    <reaction evidence="1 7">
        <text>alpha-D-glucose = beta-D-glucose</text>
        <dbReference type="Rhea" id="RHEA:10264"/>
        <dbReference type="ChEBI" id="CHEBI:15903"/>
        <dbReference type="ChEBI" id="CHEBI:17925"/>
        <dbReference type="EC" id="5.1.3.3"/>
    </reaction>
</comment>
<gene>
    <name evidence="11" type="ORF">BCR43DRAFT_465635</name>
</gene>
<dbReference type="PROSITE" id="PS00545">
    <property type="entry name" value="ALDOSE_1_EPIMERASE"/>
    <property type="match status" value="1"/>
</dbReference>
<keyword evidence="6 7" id="KW-0119">Carbohydrate metabolism</keyword>
<protein>
    <recommendedName>
        <fullName evidence="4 7">Aldose 1-epimerase</fullName>
        <ecNumber evidence="4 7">5.1.3.3</ecNumber>
    </recommendedName>
</protein>
<dbReference type="EC" id="5.1.3.3" evidence="4 7"/>
<evidence type="ECO:0000256" key="5">
    <source>
        <dbReference type="ARBA" id="ARBA00023235"/>
    </source>
</evidence>
<dbReference type="AlphaFoldDB" id="A0A1X2HSR8"/>
<dbReference type="UniPathway" id="UPA00242"/>
<keyword evidence="5 7" id="KW-0413">Isomerase</keyword>
<evidence type="ECO:0000256" key="8">
    <source>
        <dbReference type="PIRSR" id="PIRSR005096-1"/>
    </source>
</evidence>
<feature type="active site" description="Proton acceptor" evidence="8">
    <location>
        <position position="326"/>
    </location>
</feature>
<evidence type="ECO:0000256" key="3">
    <source>
        <dbReference type="ARBA" id="ARBA00006206"/>
    </source>
</evidence>
<dbReference type="CDD" id="cd09019">
    <property type="entry name" value="galactose_mutarotase_like"/>
    <property type="match status" value="1"/>
</dbReference>
<dbReference type="NCBIfam" id="NF008277">
    <property type="entry name" value="PRK11055.1"/>
    <property type="match status" value="1"/>
</dbReference>
<evidence type="ECO:0000256" key="1">
    <source>
        <dbReference type="ARBA" id="ARBA00001614"/>
    </source>
</evidence>
<evidence type="ECO:0000256" key="9">
    <source>
        <dbReference type="PIRSR" id="PIRSR005096-2"/>
    </source>
</evidence>
<feature type="binding site" evidence="9">
    <location>
        <position position="251"/>
    </location>
    <ligand>
        <name>beta-D-galactose</name>
        <dbReference type="ChEBI" id="CHEBI:27667"/>
    </ligand>
</feature>
<reference evidence="11 12" key="1">
    <citation type="submission" date="2016-07" db="EMBL/GenBank/DDBJ databases">
        <title>Pervasive Adenine N6-methylation of Active Genes in Fungi.</title>
        <authorList>
            <consortium name="DOE Joint Genome Institute"/>
            <person name="Mondo S.J."/>
            <person name="Dannebaum R.O."/>
            <person name="Kuo R.C."/>
            <person name="Labutti K."/>
            <person name="Haridas S."/>
            <person name="Kuo A."/>
            <person name="Salamov A."/>
            <person name="Ahrendt S.R."/>
            <person name="Lipzen A."/>
            <person name="Sullivan W."/>
            <person name="Andreopoulos W.B."/>
            <person name="Clum A."/>
            <person name="Lindquist E."/>
            <person name="Daum C."/>
            <person name="Ramamoorthy G.K."/>
            <person name="Gryganskyi A."/>
            <person name="Culley D."/>
            <person name="Magnuson J.K."/>
            <person name="James T.Y."/>
            <person name="O'Malley M.A."/>
            <person name="Stajich J.E."/>
            <person name="Spatafora J.W."/>
            <person name="Visel A."/>
            <person name="Grigoriev I.V."/>
        </authorList>
    </citation>
    <scope>NUCLEOTIDE SEQUENCE [LARGE SCALE GENOMIC DNA]</scope>
    <source>
        <strain evidence="11 12">NRRL 2496</strain>
    </source>
</reference>
<evidence type="ECO:0000256" key="6">
    <source>
        <dbReference type="ARBA" id="ARBA00023277"/>
    </source>
</evidence>
<dbReference type="PANTHER" id="PTHR10091">
    <property type="entry name" value="ALDOSE-1-EPIMERASE"/>
    <property type="match status" value="1"/>
</dbReference>
<dbReference type="GO" id="GO:0006006">
    <property type="term" value="P:glucose metabolic process"/>
    <property type="evidence" value="ECO:0007669"/>
    <property type="project" value="TreeGrafter"/>
</dbReference>
<evidence type="ECO:0000256" key="7">
    <source>
        <dbReference type="PIRNR" id="PIRNR005096"/>
    </source>
</evidence>
<dbReference type="Pfam" id="PF01263">
    <property type="entry name" value="Aldose_epim"/>
    <property type="match status" value="1"/>
</dbReference>
<proteinExistence type="inferred from homology"/>
<dbReference type="InterPro" id="IPR018052">
    <property type="entry name" value="Ald1_epimerase_CS"/>
</dbReference>
<evidence type="ECO:0000256" key="10">
    <source>
        <dbReference type="PIRSR" id="PIRSR005096-3"/>
    </source>
</evidence>